<proteinExistence type="inferred from homology"/>
<dbReference type="Pfam" id="PF01915">
    <property type="entry name" value="Glyco_hydro_3_C"/>
    <property type="match status" value="1"/>
</dbReference>
<dbReference type="PRINTS" id="PR00133">
    <property type="entry name" value="GLHYDRLASE3"/>
</dbReference>
<evidence type="ECO:0000256" key="1">
    <source>
        <dbReference type="ARBA" id="ARBA00005336"/>
    </source>
</evidence>
<dbReference type="SUPFAM" id="SSF52279">
    <property type="entry name" value="Beta-D-glucan exohydrolase, C-terminal domain"/>
    <property type="match status" value="1"/>
</dbReference>
<dbReference type="InterPro" id="IPR036881">
    <property type="entry name" value="Glyco_hydro_3_C_sf"/>
</dbReference>
<name>J9H0D1_9ZZZZ</name>
<dbReference type="Pfam" id="PF14310">
    <property type="entry name" value="Fn3-like"/>
    <property type="match status" value="1"/>
</dbReference>
<dbReference type="PANTHER" id="PTHR30620">
    <property type="entry name" value="PERIPLASMIC BETA-GLUCOSIDASE-RELATED"/>
    <property type="match status" value="1"/>
</dbReference>
<dbReference type="SUPFAM" id="SSF49464">
    <property type="entry name" value="Carboxypeptidase regulatory domain-like"/>
    <property type="match status" value="1"/>
</dbReference>
<dbReference type="InterPro" id="IPR051915">
    <property type="entry name" value="Cellulose_Degrad_GH3"/>
</dbReference>
<comment type="caution">
    <text evidence="4">The sequence shown here is derived from an EMBL/GenBank/DDBJ whole genome shotgun (WGS) entry which is preliminary data.</text>
</comment>
<protein>
    <submittedName>
        <fullName evidence="4">Periplasmic beta-glucosidase</fullName>
    </submittedName>
</protein>
<evidence type="ECO:0000313" key="4">
    <source>
        <dbReference type="EMBL" id="EJX09058.1"/>
    </source>
</evidence>
<comment type="similarity">
    <text evidence="1">Belongs to the glycosyl hydrolase 3 family.</text>
</comment>
<dbReference type="PANTHER" id="PTHR30620:SF123">
    <property type="entry name" value="BETA-XYLOSIDASE"/>
    <property type="match status" value="1"/>
</dbReference>
<keyword evidence="2" id="KW-0378">Hydrolase</keyword>
<dbReference type="GO" id="GO:0008422">
    <property type="term" value="F:beta-glucosidase activity"/>
    <property type="evidence" value="ECO:0007669"/>
    <property type="project" value="TreeGrafter"/>
</dbReference>
<evidence type="ECO:0000259" key="3">
    <source>
        <dbReference type="SMART" id="SM01217"/>
    </source>
</evidence>
<dbReference type="Gene3D" id="3.40.50.1700">
    <property type="entry name" value="Glycoside hydrolase family 3 C-terminal domain"/>
    <property type="match status" value="1"/>
</dbReference>
<dbReference type="SUPFAM" id="SSF51445">
    <property type="entry name" value="(Trans)glycosidases"/>
    <property type="match status" value="1"/>
</dbReference>
<dbReference type="FunFam" id="3.40.50.1700:FF:000009">
    <property type="entry name" value="Periplasmic beta-glucosidase"/>
    <property type="match status" value="1"/>
</dbReference>
<accession>J9H0D1</accession>
<dbReference type="Gene3D" id="3.20.20.300">
    <property type="entry name" value="Glycoside hydrolase, family 3, N-terminal domain"/>
    <property type="match status" value="1"/>
</dbReference>
<evidence type="ECO:0000256" key="2">
    <source>
        <dbReference type="ARBA" id="ARBA00022801"/>
    </source>
</evidence>
<feature type="domain" description="Fibronectin type III-like" evidence="3">
    <location>
        <begin position="689"/>
        <end position="758"/>
    </location>
</feature>
<dbReference type="FunFam" id="2.60.40.10:FF:000495">
    <property type="entry name" value="Periplasmic beta-glucosidase"/>
    <property type="match status" value="1"/>
</dbReference>
<dbReference type="AlphaFoldDB" id="J9H0D1"/>
<dbReference type="Pfam" id="PF00933">
    <property type="entry name" value="Glyco_hydro_3"/>
    <property type="match status" value="1"/>
</dbReference>
<dbReference type="InterPro" id="IPR017853">
    <property type="entry name" value="GH"/>
</dbReference>
<dbReference type="GO" id="GO:0009251">
    <property type="term" value="P:glucan catabolic process"/>
    <property type="evidence" value="ECO:0007669"/>
    <property type="project" value="TreeGrafter"/>
</dbReference>
<dbReference type="EMBL" id="AMCI01000474">
    <property type="protein sequence ID" value="EJX09058.1"/>
    <property type="molecule type" value="Genomic_DNA"/>
</dbReference>
<dbReference type="InterPro" id="IPR013783">
    <property type="entry name" value="Ig-like_fold"/>
</dbReference>
<sequence>MKKVKVENSMKNCFIWIIGFICSLSTLQAQHALPYKNPLLPTEVRVNDLLQRMTLKEKIAQIRHLHSWDIFDGQQLNKEKLARMCEFGGYGFFEGFPLTATNTRKAFREIQTYLVEQTRLGIPGFSVAESLHGVVQDGATIYPQNIAIGSTFNVNLAYEKTRQISGELNTMGVKQVLAPCIDVVRDLRWGRVEESFGEDPFLCSRMAVAEVKGYLEQGISPMLKHYGPHGNPLGGINLASVECGVRDLFDIYLKPFETVCKETGIMAVMSSYNAWNREPNSASYFMLTEILRNTFGFRGYVYSDWGVIDMLIHFHKTAADSYEAASQVMKAGLDVEASSACFLALEEKVLSGEFDVKYINQAVRRVLRAKFELGLFEDPYQEKAPYRIPVHTDESIALSKRIADESTVLLKNENQLLPLDVKKLRSVAVIGPNADGVQFGDYTWSKSKKEGVTPLQGIQKLVGKRVKVNYAKGCSIASLDTSGIDEAVQAAQQSDVAIVFVGSSSTAFVRHSAEPSTSGEGIDLSDISLTGAQNELIRAVQATGKPVVVVLVAGKPFAIPDVKEKIPAVLAQWYAGEQAGTSIADILFGNVNPSGKTSFSFPQSTGHLPVYYNHLSTDKGYYKEPGSYENPGRDYVFSSPDPLWVFGHGLSYTTFDFEKIAVDKQQYHPYDTIHISVQLKNTGEREGKEVVQVYVHDIVSSIMTPVKQLKAFTKVGLRPGESERVQLAIPVSELFLTDNQGKKFLEPGTFELQVGSSSNNIASRIRIKVGEPASMSSQFSDAMKREMQQVNGKMIEIKGCVRDVQATPVDGVRVQSSFSQQEIYTDKDGNYAITAHENEWLLFSKAGYITQKQNIQSRKQISIQMMKGE</sequence>
<gene>
    <name evidence="4" type="ORF">EVA_02844</name>
</gene>
<dbReference type="InterPro" id="IPR026891">
    <property type="entry name" value="Fn3-like"/>
</dbReference>
<reference evidence="4" key="1">
    <citation type="journal article" date="2012" name="PLoS ONE">
        <title>Gene sets for utilization of primary and secondary nutrition supplies in the distal gut of endangered iberian lynx.</title>
        <authorList>
            <person name="Alcaide M."/>
            <person name="Messina E."/>
            <person name="Richter M."/>
            <person name="Bargiela R."/>
            <person name="Peplies J."/>
            <person name="Huws S.A."/>
            <person name="Newbold C.J."/>
            <person name="Golyshin P.N."/>
            <person name="Simon M.A."/>
            <person name="Lopez G."/>
            <person name="Yakimov M.M."/>
            <person name="Ferrer M."/>
        </authorList>
    </citation>
    <scope>NUCLEOTIDE SEQUENCE</scope>
</reference>
<dbReference type="Gene3D" id="2.60.40.10">
    <property type="entry name" value="Immunoglobulins"/>
    <property type="match status" value="1"/>
</dbReference>
<dbReference type="InterPro" id="IPR036962">
    <property type="entry name" value="Glyco_hydro_3_N_sf"/>
</dbReference>
<dbReference type="InterPro" id="IPR008969">
    <property type="entry name" value="CarboxyPept-like_regulatory"/>
</dbReference>
<dbReference type="InterPro" id="IPR002772">
    <property type="entry name" value="Glyco_hydro_3_C"/>
</dbReference>
<dbReference type="Gene3D" id="2.60.40.1120">
    <property type="entry name" value="Carboxypeptidase-like, regulatory domain"/>
    <property type="match status" value="1"/>
</dbReference>
<organism evidence="4">
    <name type="scientific">gut metagenome</name>
    <dbReference type="NCBI Taxonomy" id="749906"/>
    <lineage>
        <taxon>unclassified sequences</taxon>
        <taxon>metagenomes</taxon>
        <taxon>organismal metagenomes</taxon>
    </lineage>
</organism>
<dbReference type="InterPro" id="IPR001764">
    <property type="entry name" value="Glyco_hydro_3_N"/>
</dbReference>
<dbReference type="SMART" id="SM01217">
    <property type="entry name" value="Fn3_like"/>
    <property type="match status" value="1"/>
</dbReference>